<name>A0A9N8DI52_9STRA</name>
<evidence type="ECO:0000313" key="4">
    <source>
        <dbReference type="Proteomes" id="UP001153069"/>
    </source>
</evidence>
<dbReference type="AlphaFoldDB" id="A0A9N8DI52"/>
<gene>
    <name evidence="3" type="ORF">SEMRO_133_G063200.1</name>
</gene>
<dbReference type="SUPFAM" id="SSF53254">
    <property type="entry name" value="Phosphoglycerate mutase-like"/>
    <property type="match status" value="1"/>
</dbReference>
<evidence type="ECO:0000256" key="1">
    <source>
        <dbReference type="PIRSR" id="PIRSR613078-1"/>
    </source>
</evidence>
<feature type="binding site" evidence="2">
    <location>
        <begin position="40"/>
        <end position="47"/>
    </location>
    <ligand>
        <name>substrate</name>
    </ligand>
</feature>
<protein>
    <submittedName>
        <fullName evidence="3">Probable phosphoglycerate mutase GpmB</fullName>
    </submittedName>
</protein>
<dbReference type="PROSITE" id="PS00175">
    <property type="entry name" value="PG_MUTASE"/>
    <property type="match status" value="1"/>
</dbReference>
<dbReference type="InterPro" id="IPR050275">
    <property type="entry name" value="PGM_Phosphatase"/>
</dbReference>
<dbReference type="SMART" id="SM00855">
    <property type="entry name" value="PGAM"/>
    <property type="match status" value="1"/>
</dbReference>
<dbReference type="InterPro" id="IPR013078">
    <property type="entry name" value="His_Pase_superF_clade-1"/>
</dbReference>
<reference evidence="3" key="1">
    <citation type="submission" date="2020-06" db="EMBL/GenBank/DDBJ databases">
        <authorList>
            <consortium name="Plant Systems Biology data submission"/>
        </authorList>
    </citation>
    <scope>NUCLEOTIDE SEQUENCE</scope>
    <source>
        <strain evidence="3">D6</strain>
    </source>
</reference>
<dbReference type="Proteomes" id="UP001153069">
    <property type="component" value="Unassembled WGS sequence"/>
</dbReference>
<organism evidence="3 4">
    <name type="scientific">Seminavis robusta</name>
    <dbReference type="NCBI Taxonomy" id="568900"/>
    <lineage>
        <taxon>Eukaryota</taxon>
        <taxon>Sar</taxon>
        <taxon>Stramenopiles</taxon>
        <taxon>Ochrophyta</taxon>
        <taxon>Bacillariophyta</taxon>
        <taxon>Bacillariophyceae</taxon>
        <taxon>Bacillariophycidae</taxon>
        <taxon>Naviculales</taxon>
        <taxon>Naviculaceae</taxon>
        <taxon>Seminavis</taxon>
    </lineage>
</organism>
<keyword evidence="4" id="KW-1185">Reference proteome</keyword>
<dbReference type="GO" id="GO:0005829">
    <property type="term" value="C:cytosol"/>
    <property type="evidence" value="ECO:0007669"/>
    <property type="project" value="TreeGrafter"/>
</dbReference>
<dbReference type="Gene3D" id="3.40.50.1240">
    <property type="entry name" value="Phosphoglycerate mutase-like"/>
    <property type="match status" value="1"/>
</dbReference>
<feature type="binding site" evidence="2">
    <location>
        <position position="93"/>
    </location>
    <ligand>
        <name>substrate</name>
    </ligand>
</feature>
<feature type="active site" description="Tele-phosphohistidine intermediate" evidence="1">
    <location>
        <position position="41"/>
    </location>
</feature>
<dbReference type="CDD" id="cd07067">
    <property type="entry name" value="HP_PGM_like"/>
    <property type="match status" value="1"/>
</dbReference>
<dbReference type="PANTHER" id="PTHR48100:SF44">
    <property type="entry name" value="PHOSPHATASE C1620.13-RELATED"/>
    <property type="match status" value="1"/>
</dbReference>
<dbReference type="PANTHER" id="PTHR48100">
    <property type="entry name" value="BROAD-SPECIFICITY PHOSPHATASE YOR283W-RELATED"/>
    <property type="match status" value="1"/>
</dbReference>
<dbReference type="EMBL" id="CAICTM010000132">
    <property type="protein sequence ID" value="CAB9502335.1"/>
    <property type="molecule type" value="Genomic_DNA"/>
</dbReference>
<evidence type="ECO:0000256" key="2">
    <source>
        <dbReference type="PIRSR" id="PIRSR613078-2"/>
    </source>
</evidence>
<comment type="caution">
    <text evidence="3">The sequence shown here is derived from an EMBL/GenBank/DDBJ whole genome shotgun (WGS) entry which is preliminary data.</text>
</comment>
<dbReference type="GO" id="GO:0016791">
    <property type="term" value="F:phosphatase activity"/>
    <property type="evidence" value="ECO:0007669"/>
    <property type="project" value="TreeGrafter"/>
</dbReference>
<dbReference type="OrthoDB" id="354304at2759"/>
<accession>A0A9N8DI52</accession>
<proteinExistence type="predicted"/>
<feature type="binding site" evidence="2">
    <location>
        <position position="124"/>
    </location>
    <ligand>
        <name>substrate</name>
    </ligand>
</feature>
<sequence length="275" mass="30639">MISHPVVSSHILWVRSGRFSTVARRFLSTRRRRQQVIVVRHGETAWNKELRVQGSTDIPLNAKGLAQAEAVAEALSNDITRKTAVTFSSPLARAKDTATLLASSVSTNEALREWNLGVLEGLEKHQAMQEYPDDWKIFSQWANPHATLPLADITLTNGESMEQVRWRVVNFINRIVVQQQAAADDTDAPVIVCVTHGGVLGQLLRHVVAQAQDEHQQHYARPGNACISRFALEILQEEDENESPPTIQWSIESWADTAHLQGELAPVSADYDDAK</sequence>
<dbReference type="InterPro" id="IPR001345">
    <property type="entry name" value="PG/BPGM_mutase_AS"/>
</dbReference>
<feature type="active site" description="Proton donor/acceptor" evidence="1">
    <location>
        <position position="113"/>
    </location>
</feature>
<dbReference type="Pfam" id="PF00300">
    <property type="entry name" value="His_Phos_1"/>
    <property type="match status" value="1"/>
</dbReference>
<evidence type="ECO:0000313" key="3">
    <source>
        <dbReference type="EMBL" id="CAB9502335.1"/>
    </source>
</evidence>
<dbReference type="InterPro" id="IPR029033">
    <property type="entry name" value="His_PPase_superfam"/>
</dbReference>